<sequence>MGINKSSQKLITIGLYLSELRSFRTQSILKNTCADLNLRGFYKPGKPGKVIIQSEDPNNISQFLFIVKSLNIKQCSLNTISEVDMDSIEDINLTSSSVPSLIQGFSKCDSDIHLQEVLNSNNLGGLYNELSLKRVQNFPTWEMLEQDGEVDNLDKSANPQQTINE</sequence>
<organism evidence="1 2">
    <name type="scientific">Conidiobolus coronatus (strain ATCC 28846 / CBS 209.66 / NRRL 28638)</name>
    <name type="common">Delacroixia coronata</name>
    <dbReference type="NCBI Taxonomy" id="796925"/>
    <lineage>
        <taxon>Eukaryota</taxon>
        <taxon>Fungi</taxon>
        <taxon>Fungi incertae sedis</taxon>
        <taxon>Zoopagomycota</taxon>
        <taxon>Entomophthoromycotina</taxon>
        <taxon>Entomophthoromycetes</taxon>
        <taxon>Entomophthorales</taxon>
        <taxon>Ancylistaceae</taxon>
        <taxon>Conidiobolus</taxon>
    </lineage>
</organism>
<reference evidence="1 2" key="1">
    <citation type="journal article" date="2015" name="Genome Biol. Evol.">
        <title>Phylogenomic analyses indicate that early fungi evolved digesting cell walls of algal ancestors of land plants.</title>
        <authorList>
            <person name="Chang Y."/>
            <person name="Wang S."/>
            <person name="Sekimoto S."/>
            <person name="Aerts A.L."/>
            <person name="Choi C."/>
            <person name="Clum A."/>
            <person name="LaButti K.M."/>
            <person name="Lindquist E.A."/>
            <person name="Yee Ngan C."/>
            <person name="Ohm R.A."/>
            <person name="Salamov A.A."/>
            <person name="Grigoriev I.V."/>
            <person name="Spatafora J.W."/>
            <person name="Berbee M.L."/>
        </authorList>
    </citation>
    <scope>NUCLEOTIDE SEQUENCE [LARGE SCALE GENOMIC DNA]</scope>
    <source>
        <strain evidence="1 2">NRRL 28638</strain>
    </source>
</reference>
<accession>A0A137PF75</accession>
<proteinExistence type="predicted"/>
<dbReference type="Proteomes" id="UP000070444">
    <property type="component" value="Unassembled WGS sequence"/>
</dbReference>
<protein>
    <submittedName>
        <fullName evidence="1">Uncharacterized protein</fullName>
    </submittedName>
</protein>
<dbReference type="AlphaFoldDB" id="A0A137PF75"/>
<gene>
    <name evidence="1" type="ORF">CONCODRAFT_77233</name>
</gene>
<dbReference type="EMBL" id="KQ964433">
    <property type="protein sequence ID" value="KXN73647.1"/>
    <property type="molecule type" value="Genomic_DNA"/>
</dbReference>
<name>A0A137PF75_CONC2</name>
<evidence type="ECO:0000313" key="2">
    <source>
        <dbReference type="Proteomes" id="UP000070444"/>
    </source>
</evidence>
<keyword evidence="2" id="KW-1185">Reference proteome</keyword>
<evidence type="ECO:0000313" key="1">
    <source>
        <dbReference type="EMBL" id="KXN73647.1"/>
    </source>
</evidence>